<sequence length="443" mass="50188">MTKLSEMKVGCCSLIRFLFLVMKIVGGFPYNWQSTHGRLDLKRSVLATLWSAVLMIILMASAVLSIIFTPMDINTGKTAEISACILNYVTYSIMFAFFPYFIMRSGMLAVIIQKMTESKVDITRKALCFRKDYFQLVYITLTAIAFGYLNYDAITECLTTSTYLTYKLSASVCDFVVEIMVTTLSVLLYLLLKILSTEAEKKVNSMSQALVSSPSDEIIDESTKKPQIMNISQWVSDFRSKSYTYNNNKHREKEKKYRTVIVAPSLRESIHKNERKICRAVAHQLMSLDEVVLNVVDYAGPLVAMILLSSTVNATTMLYLTSQVVSYYYMAYISLKIVCVVNITCVSDSLWRKKNRCLKQVRRLLTSKLSAATEQDSPFKAGLMDVERVLINSPEFHVCRLFTLNRRILLPVAHAVVTYLVIALQFGSSEKPNQNTLNCTTEG</sequence>
<feature type="transmembrane region" description="Helical" evidence="7">
    <location>
        <begin position="326"/>
        <end position="346"/>
    </location>
</feature>
<evidence type="ECO:0000256" key="1">
    <source>
        <dbReference type="ARBA" id="ARBA00004651"/>
    </source>
</evidence>
<organism evidence="8 9">
    <name type="scientific">Halocaridina rubra</name>
    <name type="common">Hawaiian red shrimp</name>
    <dbReference type="NCBI Taxonomy" id="373956"/>
    <lineage>
        <taxon>Eukaryota</taxon>
        <taxon>Metazoa</taxon>
        <taxon>Ecdysozoa</taxon>
        <taxon>Arthropoda</taxon>
        <taxon>Crustacea</taxon>
        <taxon>Multicrustacea</taxon>
        <taxon>Malacostraca</taxon>
        <taxon>Eumalacostraca</taxon>
        <taxon>Eucarida</taxon>
        <taxon>Decapoda</taxon>
        <taxon>Pleocyemata</taxon>
        <taxon>Caridea</taxon>
        <taxon>Atyoidea</taxon>
        <taxon>Atyidae</taxon>
        <taxon>Halocaridina</taxon>
    </lineage>
</organism>
<feature type="transmembrane region" description="Helical" evidence="7">
    <location>
        <begin position="295"/>
        <end position="320"/>
    </location>
</feature>
<evidence type="ECO:0000256" key="5">
    <source>
        <dbReference type="ARBA" id="ARBA00023136"/>
    </source>
</evidence>
<evidence type="ECO:0008006" key="10">
    <source>
        <dbReference type="Google" id="ProtNLM"/>
    </source>
</evidence>
<protein>
    <recommendedName>
        <fullName evidence="10">Gustatory receptor</fullName>
    </recommendedName>
</protein>
<evidence type="ECO:0000313" key="8">
    <source>
        <dbReference type="EMBL" id="KAK7086960.1"/>
    </source>
</evidence>
<accession>A0AAN9FX13</accession>
<dbReference type="GO" id="GO:0008049">
    <property type="term" value="P:male courtship behavior"/>
    <property type="evidence" value="ECO:0007669"/>
    <property type="project" value="TreeGrafter"/>
</dbReference>
<feature type="transmembrane region" description="Helical" evidence="7">
    <location>
        <begin position="408"/>
        <end position="427"/>
    </location>
</feature>
<comment type="caution">
    <text evidence="8">The sequence shown here is derived from an EMBL/GenBank/DDBJ whole genome shotgun (WGS) entry which is preliminary data.</text>
</comment>
<dbReference type="PANTHER" id="PTHR21143:SF133">
    <property type="entry name" value="GUSTATORY AND PHEROMONE RECEPTOR 32A-RELATED"/>
    <property type="match status" value="1"/>
</dbReference>
<comment type="subcellular location">
    <subcellularLocation>
        <location evidence="1">Cell membrane</location>
        <topology evidence="1">Multi-pass membrane protein</topology>
    </subcellularLocation>
</comment>
<evidence type="ECO:0000256" key="6">
    <source>
        <dbReference type="ARBA" id="ARBA00023170"/>
    </source>
</evidence>
<proteinExistence type="predicted"/>
<dbReference type="GO" id="GO:0005886">
    <property type="term" value="C:plasma membrane"/>
    <property type="evidence" value="ECO:0007669"/>
    <property type="project" value="UniProtKB-SubCell"/>
</dbReference>
<feature type="transmembrane region" description="Helical" evidence="7">
    <location>
        <begin position="44"/>
        <end position="68"/>
    </location>
</feature>
<keyword evidence="3 7" id="KW-0812">Transmembrane</keyword>
<dbReference type="EMBL" id="JAXCGZ010000034">
    <property type="protein sequence ID" value="KAK7086960.1"/>
    <property type="molecule type" value="Genomic_DNA"/>
</dbReference>
<gene>
    <name evidence="8" type="ORF">SK128_002508</name>
</gene>
<name>A0AAN9FX13_HALRR</name>
<keyword evidence="6" id="KW-0675">Receptor</keyword>
<dbReference type="Pfam" id="PF08395">
    <property type="entry name" value="7tm_7"/>
    <property type="match status" value="1"/>
</dbReference>
<keyword evidence="9" id="KW-1185">Reference proteome</keyword>
<evidence type="ECO:0000313" key="9">
    <source>
        <dbReference type="Proteomes" id="UP001381693"/>
    </source>
</evidence>
<reference evidence="8 9" key="1">
    <citation type="submission" date="2023-11" db="EMBL/GenBank/DDBJ databases">
        <title>Halocaridina rubra genome assembly.</title>
        <authorList>
            <person name="Smith C."/>
        </authorList>
    </citation>
    <scope>NUCLEOTIDE SEQUENCE [LARGE SCALE GENOMIC DNA]</scope>
    <source>
        <strain evidence="8">EP-1</strain>
        <tissue evidence="8">Whole</tissue>
    </source>
</reference>
<dbReference type="GO" id="GO:0043025">
    <property type="term" value="C:neuronal cell body"/>
    <property type="evidence" value="ECO:0007669"/>
    <property type="project" value="TreeGrafter"/>
</dbReference>
<dbReference type="PANTHER" id="PTHR21143">
    <property type="entry name" value="INVERTEBRATE GUSTATORY RECEPTOR"/>
    <property type="match status" value="1"/>
</dbReference>
<dbReference type="GO" id="GO:0007635">
    <property type="term" value="P:chemosensory behavior"/>
    <property type="evidence" value="ECO:0007669"/>
    <property type="project" value="TreeGrafter"/>
</dbReference>
<dbReference type="GO" id="GO:0030425">
    <property type="term" value="C:dendrite"/>
    <property type="evidence" value="ECO:0007669"/>
    <property type="project" value="TreeGrafter"/>
</dbReference>
<keyword evidence="5 7" id="KW-0472">Membrane</keyword>
<feature type="transmembrane region" description="Helical" evidence="7">
    <location>
        <begin position="133"/>
        <end position="149"/>
    </location>
</feature>
<dbReference type="GO" id="GO:0050909">
    <property type="term" value="P:sensory perception of taste"/>
    <property type="evidence" value="ECO:0007669"/>
    <property type="project" value="InterPro"/>
</dbReference>
<evidence type="ECO:0000256" key="4">
    <source>
        <dbReference type="ARBA" id="ARBA00022989"/>
    </source>
</evidence>
<keyword evidence="4 7" id="KW-1133">Transmembrane helix</keyword>
<feature type="transmembrane region" description="Helical" evidence="7">
    <location>
        <begin position="169"/>
        <end position="192"/>
    </location>
</feature>
<evidence type="ECO:0000256" key="3">
    <source>
        <dbReference type="ARBA" id="ARBA00022692"/>
    </source>
</evidence>
<dbReference type="AlphaFoldDB" id="A0AAN9FX13"/>
<dbReference type="Proteomes" id="UP001381693">
    <property type="component" value="Unassembled WGS sequence"/>
</dbReference>
<dbReference type="GO" id="GO:0030424">
    <property type="term" value="C:axon"/>
    <property type="evidence" value="ECO:0007669"/>
    <property type="project" value="TreeGrafter"/>
</dbReference>
<evidence type="ECO:0000256" key="7">
    <source>
        <dbReference type="SAM" id="Phobius"/>
    </source>
</evidence>
<feature type="transmembrane region" description="Helical" evidence="7">
    <location>
        <begin position="14"/>
        <end position="32"/>
    </location>
</feature>
<keyword evidence="2" id="KW-1003">Cell membrane</keyword>
<feature type="transmembrane region" description="Helical" evidence="7">
    <location>
        <begin position="88"/>
        <end position="112"/>
    </location>
</feature>
<dbReference type="InterPro" id="IPR013604">
    <property type="entry name" value="7TM_chemorcpt"/>
</dbReference>
<evidence type="ECO:0000256" key="2">
    <source>
        <dbReference type="ARBA" id="ARBA00022475"/>
    </source>
</evidence>